<dbReference type="Proteomes" id="UP000315017">
    <property type="component" value="Chromosome"/>
</dbReference>
<proteinExistence type="predicted"/>
<evidence type="ECO:0000313" key="1">
    <source>
        <dbReference type="EMBL" id="QDU31245.1"/>
    </source>
</evidence>
<dbReference type="RefSeq" id="WP_145098055.1">
    <property type="nucleotide sequence ID" value="NZ_CP036274.1"/>
</dbReference>
<dbReference type="SUPFAM" id="SSF55277">
    <property type="entry name" value="GYF domain"/>
    <property type="match status" value="1"/>
</dbReference>
<evidence type="ECO:0008006" key="3">
    <source>
        <dbReference type="Google" id="ProtNLM"/>
    </source>
</evidence>
<accession>A0A517YLZ0</accession>
<evidence type="ECO:0000313" key="2">
    <source>
        <dbReference type="Proteomes" id="UP000315017"/>
    </source>
</evidence>
<gene>
    <name evidence="1" type="ORF">ETAA8_63980</name>
</gene>
<reference evidence="1 2" key="1">
    <citation type="submission" date="2019-02" db="EMBL/GenBank/DDBJ databases">
        <title>Deep-cultivation of Planctomycetes and their phenomic and genomic characterization uncovers novel biology.</title>
        <authorList>
            <person name="Wiegand S."/>
            <person name="Jogler M."/>
            <person name="Boedeker C."/>
            <person name="Pinto D."/>
            <person name="Vollmers J."/>
            <person name="Rivas-Marin E."/>
            <person name="Kohn T."/>
            <person name="Peeters S.H."/>
            <person name="Heuer A."/>
            <person name="Rast P."/>
            <person name="Oberbeckmann S."/>
            <person name="Bunk B."/>
            <person name="Jeske O."/>
            <person name="Meyerdierks A."/>
            <person name="Storesund J.E."/>
            <person name="Kallscheuer N."/>
            <person name="Luecker S."/>
            <person name="Lage O.M."/>
            <person name="Pohl T."/>
            <person name="Merkel B.J."/>
            <person name="Hornburger P."/>
            <person name="Mueller R.-W."/>
            <person name="Bruemmer F."/>
            <person name="Labrenz M."/>
            <person name="Spormann A.M."/>
            <person name="Op den Camp H."/>
            <person name="Overmann J."/>
            <person name="Amann R."/>
            <person name="Jetten M.S.M."/>
            <person name="Mascher T."/>
            <person name="Medema M.H."/>
            <person name="Devos D.P."/>
            <person name="Kaster A.-K."/>
            <person name="Ovreas L."/>
            <person name="Rohde M."/>
            <person name="Galperin M.Y."/>
            <person name="Jogler C."/>
        </authorList>
    </citation>
    <scope>NUCLEOTIDE SEQUENCE [LARGE SCALE GENOMIC DNA]</scope>
    <source>
        <strain evidence="1 2">ETA_A8</strain>
    </source>
</reference>
<dbReference type="InterPro" id="IPR035445">
    <property type="entry name" value="GYF-like_dom_sf"/>
</dbReference>
<keyword evidence="2" id="KW-1185">Reference proteome</keyword>
<dbReference type="AlphaFoldDB" id="A0A517YLZ0"/>
<dbReference type="EMBL" id="CP036274">
    <property type="protein sequence ID" value="QDU31245.1"/>
    <property type="molecule type" value="Genomic_DNA"/>
</dbReference>
<name>A0A517YLZ0_9BACT</name>
<dbReference type="Gene3D" id="2.20.28.160">
    <property type="match status" value="1"/>
</dbReference>
<sequence>MSISLVCAHCEHAFHINDQWAGKKIKCPACQGKLAVPATDGANHGQALSDFMQWAGSGKGAQVTGDEANWFLQTASGRQYGPVDRRLLDYWLRLGAVTSRCQVLREGDSQWRWASELYPQLG</sequence>
<dbReference type="OrthoDB" id="261253at2"/>
<organism evidence="1 2">
    <name type="scientific">Anatilimnocola aggregata</name>
    <dbReference type="NCBI Taxonomy" id="2528021"/>
    <lineage>
        <taxon>Bacteria</taxon>
        <taxon>Pseudomonadati</taxon>
        <taxon>Planctomycetota</taxon>
        <taxon>Planctomycetia</taxon>
        <taxon>Pirellulales</taxon>
        <taxon>Pirellulaceae</taxon>
        <taxon>Anatilimnocola</taxon>
    </lineage>
</organism>
<dbReference type="KEGG" id="aagg:ETAA8_63980"/>
<protein>
    <recommendedName>
        <fullName evidence="3">GYF domain-containing protein</fullName>
    </recommendedName>
</protein>